<gene>
    <name evidence="1" type="ORF">SAMN05216474_0594</name>
</gene>
<evidence type="ECO:0000313" key="2">
    <source>
        <dbReference type="Proteomes" id="UP000236454"/>
    </source>
</evidence>
<reference evidence="1 2" key="1">
    <citation type="submission" date="2016-10" db="EMBL/GenBank/DDBJ databases">
        <authorList>
            <person name="de Groot N.N."/>
        </authorList>
    </citation>
    <scope>NUCLEOTIDE SEQUENCE [LARGE SCALE GENOMIC DNA]</scope>
    <source>
        <strain evidence="1 2">CGMCC 1.7005</strain>
    </source>
</reference>
<protein>
    <submittedName>
        <fullName evidence="1">Uncharacterized protein</fullName>
    </submittedName>
</protein>
<organism evidence="1 2">
    <name type="scientific">Lishizhenia tianjinensis</name>
    <dbReference type="NCBI Taxonomy" id="477690"/>
    <lineage>
        <taxon>Bacteria</taxon>
        <taxon>Pseudomonadati</taxon>
        <taxon>Bacteroidota</taxon>
        <taxon>Flavobacteriia</taxon>
        <taxon>Flavobacteriales</taxon>
        <taxon>Crocinitomicaceae</taxon>
        <taxon>Lishizhenia</taxon>
    </lineage>
</organism>
<dbReference type="EMBL" id="FPAS01000001">
    <property type="protein sequence ID" value="SFT44263.1"/>
    <property type="molecule type" value="Genomic_DNA"/>
</dbReference>
<sequence>MRLSATYHPILFIMNKAKEILPMAISIKGVYVNDTKSMLISDFTNDVVLEESDKVKFQNYRKSKSNTRWLPVGFEENHFKPELTQLDLASERENRTLCLAFNSAHDNFKDLVFIEFPHKFNLYNHTNDFASISASEKDIISTLLYQSFLFDYNRVVEEAKSLKQFSQVQNALRDKSKHAAIEIEELKSLQRDFIAQLISTVVAEKSRAFQLAIAVENDFVEHLSELKLSSERLNHVVSEAIDVAYNLNFGSSSLTLESIYLANINLNTQEELVKDRALEILDSYEESAKKCLMAGLKITGKNVAAHLEPAVSPPAITDAVKKNANRITYYLDKYPNKWKHIRAGLKPLQNLQLTRKAS</sequence>
<name>A0A1I6Y1L3_9FLAO</name>
<proteinExistence type="predicted"/>
<keyword evidence="2" id="KW-1185">Reference proteome</keyword>
<dbReference type="Proteomes" id="UP000236454">
    <property type="component" value="Unassembled WGS sequence"/>
</dbReference>
<evidence type="ECO:0000313" key="1">
    <source>
        <dbReference type="EMBL" id="SFT44263.1"/>
    </source>
</evidence>
<accession>A0A1I6Y1L3</accession>
<dbReference type="AlphaFoldDB" id="A0A1I6Y1L3"/>